<gene>
    <name evidence="1" type="ORF">D5281_16520</name>
</gene>
<dbReference type="CDD" id="cd17493">
    <property type="entry name" value="toxin_TenpN"/>
    <property type="match status" value="1"/>
</dbReference>
<evidence type="ECO:0000313" key="2">
    <source>
        <dbReference type="Proteomes" id="UP001154420"/>
    </source>
</evidence>
<reference evidence="1" key="1">
    <citation type="submission" date="2018-09" db="EMBL/GenBank/DDBJ databases">
        <title>Murine metabolic-syndrome-specific gut microbial biobank.</title>
        <authorList>
            <person name="Liu C."/>
        </authorList>
    </citation>
    <scope>NUCLEOTIDE SEQUENCE</scope>
    <source>
        <strain evidence="1">D42-62</strain>
    </source>
</reference>
<keyword evidence="2" id="KW-1185">Reference proteome</keyword>
<dbReference type="InterPro" id="IPR049929">
    <property type="entry name" value="TenpN-like"/>
</dbReference>
<organism evidence="1 2">
    <name type="scientific">Parablautia muri</name>
    <dbReference type="NCBI Taxonomy" id="2320879"/>
    <lineage>
        <taxon>Bacteria</taxon>
        <taxon>Bacillati</taxon>
        <taxon>Bacillota</taxon>
        <taxon>Clostridia</taxon>
        <taxon>Lachnospirales</taxon>
        <taxon>Lachnospiraceae</taxon>
        <taxon>Parablautia</taxon>
    </lineage>
</organism>
<proteinExistence type="predicted"/>
<dbReference type="RefSeq" id="WP_160561185.1">
    <property type="nucleotide sequence ID" value="NZ_QZDT01000031.1"/>
</dbReference>
<protein>
    <submittedName>
        <fullName evidence="1">Uncharacterized protein</fullName>
    </submittedName>
</protein>
<dbReference type="EMBL" id="QZDT01000031">
    <property type="protein sequence ID" value="NBJ94146.1"/>
    <property type="molecule type" value="Genomic_DNA"/>
</dbReference>
<comment type="caution">
    <text evidence="1">The sequence shown here is derived from an EMBL/GenBank/DDBJ whole genome shotgun (WGS) entry which is preliminary data.</text>
</comment>
<dbReference type="OrthoDB" id="9803917at2"/>
<sequence>MCSKEDSFDYQVLNLTNSFYSDYPDPPYKEIVRKNSRPYNCLLVQSHYGYFICIPYRSHINHKYAFRFKKSIRSKRANSGLDYSKIVIIKKGEYIGTTDAKKSRSVEDMGRIYDDLTEESKKKACEELLSKKKFFEDACLKIMDSFKQEYPFRKSVRLHPMACRADLACWEESQTL</sequence>
<dbReference type="AlphaFoldDB" id="A0A9X5BI26"/>
<dbReference type="NCBIfam" id="NF047358">
    <property type="entry name" value="TenpIN"/>
    <property type="match status" value="1"/>
</dbReference>
<evidence type="ECO:0000313" key="1">
    <source>
        <dbReference type="EMBL" id="NBJ94146.1"/>
    </source>
</evidence>
<dbReference type="Proteomes" id="UP001154420">
    <property type="component" value="Unassembled WGS sequence"/>
</dbReference>
<name>A0A9X5BI26_9FIRM</name>
<accession>A0A9X5BI26</accession>